<dbReference type="Proteomes" id="UP000324222">
    <property type="component" value="Unassembled WGS sequence"/>
</dbReference>
<protein>
    <submittedName>
        <fullName evidence="1">Uncharacterized protein</fullName>
    </submittedName>
</protein>
<proteinExistence type="predicted"/>
<reference evidence="1 2" key="1">
    <citation type="submission" date="2019-05" db="EMBL/GenBank/DDBJ databases">
        <title>Another draft genome of Portunus trituberculatus and its Hox gene families provides insights of decapod evolution.</title>
        <authorList>
            <person name="Jeong J.-H."/>
            <person name="Song I."/>
            <person name="Kim S."/>
            <person name="Choi T."/>
            <person name="Kim D."/>
            <person name="Ryu S."/>
            <person name="Kim W."/>
        </authorList>
    </citation>
    <scope>NUCLEOTIDE SEQUENCE [LARGE SCALE GENOMIC DNA]</scope>
    <source>
        <tissue evidence="1">Muscle</tissue>
    </source>
</reference>
<dbReference type="EMBL" id="VSRR010065783">
    <property type="protein sequence ID" value="MPC84571.1"/>
    <property type="molecule type" value="Genomic_DNA"/>
</dbReference>
<evidence type="ECO:0000313" key="1">
    <source>
        <dbReference type="EMBL" id="MPC84571.1"/>
    </source>
</evidence>
<dbReference type="AlphaFoldDB" id="A0A5B7IGM7"/>
<sequence length="67" mass="7092">MTVGVFLPAFTSPSHCVCDGTTEGVNVPLVCSSPKCCVTPHHHPPVSYPHRIASGFAGNRKGYRAVL</sequence>
<name>A0A5B7IGM7_PORTR</name>
<gene>
    <name evidence="1" type="ORF">E2C01_079312</name>
</gene>
<accession>A0A5B7IGM7</accession>
<organism evidence="1 2">
    <name type="scientific">Portunus trituberculatus</name>
    <name type="common">Swimming crab</name>
    <name type="synonym">Neptunus trituberculatus</name>
    <dbReference type="NCBI Taxonomy" id="210409"/>
    <lineage>
        <taxon>Eukaryota</taxon>
        <taxon>Metazoa</taxon>
        <taxon>Ecdysozoa</taxon>
        <taxon>Arthropoda</taxon>
        <taxon>Crustacea</taxon>
        <taxon>Multicrustacea</taxon>
        <taxon>Malacostraca</taxon>
        <taxon>Eumalacostraca</taxon>
        <taxon>Eucarida</taxon>
        <taxon>Decapoda</taxon>
        <taxon>Pleocyemata</taxon>
        <taxon>Brachyura</taxon>
        <taxon>Eubrachyura</taxon>
        <taxon>Portunoidea</taxon>
        <taxon>Portunidae</taxon>
        <taxon>Portuninae</taxon>
        <taxon>Portunus</taxon>
    </lineage>
</organism>
<evidence type="ECO:0000313" key="2">
    <source>
        <dbReference type="Proteomes" id="UP000324222"/>
    </source>
</evidence>
<comment type="caution">
    <text evidence="1">The sequence shown here is derived from an EMBL/GenBank/DDBJ whole genome shotgun (WGS) entry which is preliminary data.</text>
</comment>
<keyword evidence="2" id="KW-1185">Reference proteome</keyword>